<keyword evidence="2" id="KW-1185">Reference proteome</keyword>
<gene>
    <name evidence="1" type="ORF">IV431_03050</name>
</gene>
<proteinExistence type="predicted"/>
<dbReference type="Proteomes" id="UP000600307">
    <property type="component" value="Unassembled WGS sequence"/>
</dbReference>
<organism evidence="1 2">
    <name type="scientific">Rahnella victoriana</name>
    <dbReference type="NCBI Taxonomy" id="1510570"/>
    <lineage>
        <taxon>Bacteria</taxon>
        <taxon>Pseudomonadati</taxon>
        <taxon>Pseudomonadota</taxon>
        <taxon>Gammaproteobacteria</taxon>
        <taxon>Enterobacterales</taxon>
        <taxon>Yersiniaceae</taxon>
        <taxon>Rahnella</taxon>
    </lineage>
</organism>
<evidence type="ECO:0000313" key="2">
    <source>
        <dbReference type="Proteomes" id="UP000600307"/>
    </source>
</evidence>
<evidence type="ECO:0000313" key="1">
    <source>
        <dbReference type="EMBL" id="MBF7954531.1"/>
    </source>
</evidence>
<dbReference type="EMBL" id="JADOBH010000001">
    <property type="protein sequence ID" value="MBF7954531.1"/>
    <property type="molecule type" value="Genomic_DNA"/>
</dbReference>
<name>A0ABS0DKW3_9GAMM</name>
<dbReference type="RefSeq" id="WP_195816723.1">
    <property type="nucleotide sequence ID" value="NZ_JADOBH010000001.1"/>
</dbReference>
<evidence type="ECO:0008006" key="3">
    <source>
        <dbReference type="Google" id="ProtNLM"/>
    </source>
</evidence>
<reference evidence="1 2" key="1">
    <citation type="submission" date="2020-11" db="EMBL/GenBank/DDBJ databases">
        <title>Taxonomic investigation of Rahnella spp.</title>
        <authorList>
            <person name="Lee S.D."/>
        </authorList>
    </citation>
    <scope>NUCLEOTIDE SEQUENCE [LARGE SCALE GENOMIC DNA]</scope>
    <source>
        <strain evidence="1 2">SAP-10</strain>
    </source>
</reference>
<comment type="caution">
    <text evidence="1">The sequence shown here is derived from an EMBL/GenBank/DDBJ whole genome shotgun (WGS) entry which is preliminary data.</text>
</comment>
<sequence length="189" mass="21930">MTETTKQSLASGNKLTPETFADFVQRLKYHCQGEGVSDHCTADAIFIVERKRLITGIDLDYAPEKVICLDDHQWFSPKEYWGDCDRAQKAVLNKAAQAWCEKKFLHADEDDQWYVLGELEDHTLTGYSEEWEYVNSHFTREGAEAFIKRKKHDYPKGLRIYVDANIYCWELNAIKEALMDGRLVLKEAV</sequence>
<protein>
    <recommendedName>
        <fullName evidence="3">Phage protein</fullName>
    </recommendedName>
</protein>
<accession>A0ABS0DKW3</accession>